<dbReference type="InterPro" id="IPR050312">
    <property type="entry name" value="IolE/XylAMocC-like"/>
</dbReference>
<dbReference type="RefSeq" id="WP_307267095.1">
    <property type="nucleotide sequence ID" value="NZ_JAUSVX010000001.1"/>
</dbReference>
<name>A0ABU0IZN1_9HYPH</name>
<dbReference type="GO" id="GO:0016853">
    <property type="term" value="F:isomerase activity"/>
    <property type="evidence" value="ECO:0007669"/>
    <property type="project" value="UniProtKB-KW"/>
</dbReference>
<evidence type="ECO:0000313" key="2">
    <source>
        <dbReference type="EMBL" id="MDQ0467464.1"/>
    </source>
</evidence>
<reference evidence="2 3" key="1">
    <citation type="submission" date="2023-07" db="EMBL/GenBank/DDBJ databases">
        <title>Genomic Encyclopedia of Type Strains, Phase IV (KMG-IV): sequencing the most valuable type-strain genomes for metagenomic binning, comparative biology and taxonomic classification.</title>
        <authorList>
            <person name="Goeker M."/>
        </authorList>
    </citation>
    <scope>NUCLEOTIDE SEQUENCE [LARGE SCALE GENOMIC DNA]</scope>
    <source>
        <strain evidence="2 3">DSM 19619</strain>
    </source>
</reference>
<proteinExistence type="predicted"/>
<protein>
    <submittedName>
        <fullName evidence="2">Sugar phosphate isomerase/epimerase</fullName>
    </submittedName>
</protein>
<evidence type="ECO:0000259" key="1">
    <source>
        <dbReference type="Pfam" id="PF01261"/>
    </source>
</evidence>
<dbReference type="Gene3D" id="3.20.20.150">
    <property type="entry name" value="Divalent-metal-dependent TIM barrel enzymes"/>
    <property type="match status" value="1"/>
</dbReference>
<dbReference type="InterPro" id="IPR013022">
    <property type="entry name" value="Xyl_isomerase-like_TIM-brl"/>
</dbReference>
<organism evidence="2 3">
    <name type="scientific">Labrys wisconsinensis</name>
    <dbReference type="NCBI Taxonomy" id="425677"/>
    <lineage>
        <taxon>Bacteria</taxon>
        <taxon>Pseudomonadati</taxon>
        <taxon>Pseudomonadota</taxon>
        <taxon>Alphaproteobacteria</taxon>
        <taxon>Hyphomicrobiales</taxon>
        <taxon>Xanthobacteraceae</taxon>
        <taxon>Labrys</taxon>
    </lineage>
</organism>
<accession>A0ABU0IZN1</accession>
<dbReference type="EMBL" id="JAUSVX010000001">
    <property type="protein sequence ID" value="MDQ0467464.1"/>
    <property type="molecule type" value="Genomic_DNA"/>
</dbReference>
<dbReference type="Proteomes" id="UP001242480">
    <property type="component" value="Unassembled WGS sequence"/>
</dbReference>
<dbReference type="Pfam" id="PF01261">
    <property type="entry name" value="AP_endonuc_2"/>
    <property type="match status" value="1"/>
</dbReference>
<evidence type="ECO:0000313" key="3">
    <source>
        <dbReference type="Proteomes" id="UP001242480"/>
    </source>
</evidence>
<keyword evidence="2" id="KW-0413">Isomerase</keyword>
<feature type="domain" description="Xylose isomerase-like TIM barrel" evidence="1">
    <location>
        <begin position="28"/>
        <end position="263"/>
    </location>
</feature>
<sequence>MSGMPARIPIGLAAREGQPDLSTLAQGLDELADLGLDMVELPAYAFDLLVGGRPLQGRIRELELACRDRSHGFTVHGPLATNFMAPAPRLPRFLEVTKAFVEIAARIGARHLVVHAGMLQEGELAGAEDAYARQREWLAKAGEFAAPHGVILCVENLFDWPPFVATPSPARLAREIAAIGHPAVRATFDLSHGFIHAAQHGHDFLAEAEALAPYARHLHLHDSFGQPDLPWTYAGAEAVAFGTGDLHLPLGWGALPWDAIAERCRFPAGVVAIHELNPRFWRDQREAIAASRGLADRLRTA</sequence>
<dbReference type="SUPFAM" id="SSF51658">
    <property type="entry name" value="Xylose isomerase-like"/>
    <property type="match status" value="1"/>
</dbReference>
<gene>
    <name evidence="2" type="ORF">QO011_000459</name>
</gene>
<dbReference type="PANTHER" id="PTHR12110">
    <property type="entry name" value="HYDROXYPYRUVATE ISOMERASE"/>
    <property type="match status" value="1"/>
</dbReference>
<comment type="caution">
    <text evidence="2">The sequence shown here is derived from an EMBL/GenBank/DDBJ whole genome shotgun (WGS) entry which is preliminary data.</text>
</comment>
<keyword evidence="3" id="KW-1185">Reference proteome</keyword>
<dbReference type="InterPro" id="IPR036237">
    <property type="entry name" value="Xyl_isomerase-like_sf"/>
</dbReference>